<evidence type="ECO:0000259" key="1">
    <source>
        <dbReference type="Pfam" id="PF08241"/>
    </source>
</evidence>
<keyword evidence="3" id="KW-1185">Reference proteome</keyword>
<dbReference type="PANTHER" id="PTHR43460:SF1">
    <property type="entry name" value="METHYLTRANSFERASE TYPE 11 DOMAIN-CONTAINING PROTEIN"/>
    <property type="match status" value="1"/>
</dbReference>
<sequence length="250" mass="27769">MTTMRPYAELVDEALSADFTGWDFSWLNGRAVSHNPSWSYADLARQALGTATRVLDVDTGGGELLASFAPLPEATIATEGYLPNLPIARDRLSPLGVDVRRHDQGDPLPLDDNAVDLILNRHARLAPAELARVLRPDGVLLTQQVGNRNDAEINDTLGAAPVTGDYDCATAVTALREHGFEIIEATEEWPEFVLHDVGALIFQLRAVSWQIPDFDVTTYEPALRELDQRIRRSGPFVVHDHRFLIRAQRR</sequence>
<dbReference type="SUPFAM" id="SSF53335">
    <property type="entry name" value="S-adenosyl-L-methionine-dependent methyltransferases"/>
    <property type="match status" value="1"/>
</dbReference>
<dbReference type="AlphaFoldDB" id="A0A4R6KQG4"/>
<dbReference type="Proteomes" id="UP000295388">
    <property type="component" value="Unassembled WGS sequence"/>
</dbReference>
<dbReference type="EMBL" id="SNWQ01000001">
    <property type="protein sequence ID" value="TDO54801.1"/>
    <property type="molecule type" value="Genomic_DNA"/>
</dbReference>
<proteinExistence type="predicted"/>
<dbReference type="GO" id="GO:0008757">
    <property type="term" value="F:S-adenosylmethionine-dependent methyltransferase activity"/>
    <property type="evidence" value="ECO:0007669"/>
    <property type="project" value="InterPro"/>
</dbReference>
<reference evidence="2 3" key="1">
    <citation type="submission" date="2019-03" db="EMBL/GenBank/DDBJ databases">
        <title>Genomic Encyclopedia of Type Strains, Phase III (KMG-III): the genomes of soil and plant-associated and newly described type strains.</title>
        <authorList>
            <person name="Whitman W."/>
        </authorList>
    </citation>
    <scope>NUCLEOTIDE SEQUENCE [LARGE SCALE GENOMIC DNA]</scope>
    <source>
        <strain evidence="2 3">VKM Ac-2527</strain>
    </source>
</reference>
<protein>
    <recommendedName>
        <fullName evidence="1">Methyltransferase type 11 domain-containing protein</fullName>
    </recommendedName>
</protein>
<dbReference type="Pfam" id="PF08241">
    <property type="entry name" value="Methyltransf_11"/>
    <property type="match status" value="1"/>
</dbReference>
<dbReference type="CDD" id="cd02440">
    <property type="entry name" value="AdoMet_MTases"/>
    <property type="match status" value="1"/>
</dbReference>
<comment type="caution">
    <text evidence="2">The sequence shown here is derived from an EMBL/GenBank/DDBJ whole genome shotgun (WGS) entry which is preliminary data.</text>
</comment>
<dbReference type="InterPro" id="IPR013216">
    <property type="entry name" value="Methyltransf_11"/>
</dbReference>
<dbReference type="RefSeq" id="WP_133798342.1">
    <property type="nucleotide sequence ID" value="NZ_SNWQ01000001.1"/>
</dbReference>
<name>A0A4R6KQG4_9ACTN</name>
<dbReference type="InterPro" id="IPR029063">
    <property type="entry name" value="SAM-dependent_MTases_sf"/>
</dbReference>
<dbReference type="Gene3D" id="3.40.50.150">
    <property type="entry name" value="Vaccinia Virus protein VP39"/>
    <property type="match status" value="1"/>
</dbReference>
<organism evidence="2 3">
    <name type="scientific">Kribbella caucasensis</name>
    <dbReference type="NCBI Taxonomy" id="2512215"/>
    <lineage>
        <taxon>Bacteria</taxon>
        <taxon>Bacillati</taxon>
        <taxon>Actinomycetota</taxon>
        <taxon>Actinomycetes</taxon>
        <taxon>Propionibacteriales</taxon>
        <taxon>Kribbellaceae</taxon>
        <taxon>Kribbella</taxon>
    </lineage>
</organism>
<evidence type="ECO:0000313" key="3">
    <source>
        <dbReference type="Proteomes" id="UP000295388"/>
    </source>
</evidence>
<feature type="domain" description="Methyltransferase type 11" evidence="1">
    <location>
        <begin position="55"/>
        <end position="141"/>
    </location>
</feature>
<accession>A0A4R6KQG4</accession>
<gene>
    <name evidence="2" type="ORF">EV643_101592</name>
</gene>
<dbReference type="InterPro" id="IPR052939">
    <property type="entry name" value="23S_rRNA_MeTrnsfrase_RlmA"/>
</dbReference>
<dbReference type="PANTHER" id="PTHR43460">
    <property type="entry name" value="METHYLTRANSFERASE"/>
    <property type="match status" value="1"/>
</dbReference>
<dbReference type="OrthoDB" id="9795864at2"/>
<evidence type="ECO:0000313" key="2">
    <source>
        <dbReference type="EMBL" id="TDO54801.1"/>
    </source>
</evidence>